<dbReference type="PROSITE" id="PS50200">
    <property type="entry name" value="RA"/>
    <property type="match status" value="1"/>
</dbReference>
<reference evidence="4" key="1">
    <citation type="submission" date="2021-01" db="EMBL/GenBank/DDBJ databases">
        <authorList>
            <person name="Zahm M."/>
            <person name="Roques C."/>
            <person name="Cabau C."/>
            <person name="Klopp C."/>
            <person name="Donnadieu C."/>
            <person name="Jouanno E."/>
            <person name="Lampietro C."/>
            <person name="Louis A."/>
            <person name="Herpin A."/>
            <person name="Echchiki A."/>
            <person name="Berthelot C."/>
            <person name="Parey E."/>
            <person name="Roest-Crollius H."/>
            <person name="Braasch I."/>
            <person name="Postlethwait J."/>
            <person name="Bobe J."/>
            <person name="Montfort J."/>
            <person name="Bouchez O."/>
            <person name="Begum T."/>
            <person name="Mejri S."/>
            <person name="Adams A."/>
            <person name="Chen W.-J."/>
            <person name="Guiguen Y."/>
        </authorList>
    </citation>
    <scope>NUCLEOTIDE SEQUENCE</scope>
    <source>
        <tissue evidence="4">Blood</tissue>
    </source>
</reference>
<name>A0A8T3CE27_9TELE</name>
<dbReference type="PANTHER" id="PTHR15286:SF10">
    <property type="entry name" value="RAS ASSOCIATION DOMAIN-CONTAINING PROTEIN 9"/>
    <property type="match status" value="1"/>
</dbReference>
<evidence type="ECO:0000313" key="4">
    <source>
        <dbReference type="EMBL" id="KAI1882291.1"/>
    </source>
</evidence>
<dbReference type="Gene3D" id="3.10.20.90">
    <property type="entry name" value="Phosphatidylinositol 3-kinase Catalytic Subunit, Chain A, domain 1"/>
    <property type="match status" value="1"/>
</dbReference>
<feature type="region of interest" description="Disordered" evidence="2">
    <location>
        <begin position="384"/>
        <end position="442"/>
    </location>
</feature>
<evidence type="ECO:0000259" key="3">
    <source>
        <dbReference type="PROSITE" id="PS50200"/>
    </source>
</evidence>
<feature type="coiled-coil region" evidence="1">
    <location>
        <begin position="261"/>
        <end position="288"/>
    </location>
</feature>
<proteinExistence type="predicted"/>
<dbReference type="SMART" id="SM00314">
    <property type="entry name" value="RA"/>
    <property type="match status" value="1"/>
</dbReference>
<evidence type="ECO:0000256" key="2">
    <source>
        <dbReference type="SAM" id="MobiDB-lite"/>
    </source>
</evidence>
<feature type="region of interest" description="Disordered" evidence="2">
    <location>
        <begin position="122"/>
        <end position="141"/>
    </location>
</feature>
<organism evidence="4 5">
    <name type="scientific">Albula goreensis</name>
    <dbReference type="NCBI Taxonomy" id="1534307"/>
    <lineage>
        <taxon>Eukaryota</taxon>
        <taxon>Metazoa</taxon>
        <taxon>Chordata</taxon>
        <taxon>Craniata</taxon>
        <taxon>Vertebrata</taxon>
        <taxon>Euteleostomi</taxon>
        <taxon>Actinopterygii</taxon>
        <taxon>Neopterygii</taxon>
        <taxon>Teleostei</taxon>
        <taxon>Albuliformes</taxon>
        <taxon>Albulidae</taxon>
        <taxon>Albula</taxon>
    </lineage>
</organism>
<dbReference type="AlphaFoldDB" id="A0A8T3CE27"/>
<keyword evidence="1" id="KW-0175">Coiled coil</keyword>
<accession>A0A8T3CE27</accession>
<evidence type="ECO:0000313" key="5">
    <source>
        <dbReference type="Proteomes" id="UP000829720"/>
    </source>
</evidence>
<dbReference type="InterPro" id="IPR029071">
    <property type="entry name" value="Ubiquitin-like_domsf"/>
</dbReference>
<feature type="compositionally biased region" description="Basic and acidic residues" evidence="2">
    <location>
        <begin position="432"/>
        <end position="442"/>
    </location>
</feature>
<feature type="compositionally biased region" description="Low complexity" evidence="2">
    <location>
        <begin position="385"/>
        <end position="424"/>
    </location>
</feature>
<gene>
    <name evidence="4" type="ORF">AGOR_G00249170</name>
</gene>
<keyword evidence="5" id="KW-1185">Reference proteome</keyword>
<dbReference type="OrthoDB" id="10034447at2759"/>
<dbReference type="SUPFAM" id="SSF54236">
    <property type="entry name" value="Ubiquitin-like"/>
    <property type="match status" value="1"/>
</dbReference>
<sequence>MAPFGRSFLKARLKSRSEDKEPMPGKEIQVWVWQEEKTVCGVTKHTTCEDVVQALLDDHRTSPDGKTVPLGDPAAYCLLERWKGFERALPPLTRILRLWSAWGEERPFVQFVLVKASEYRGPQSSKESSRPKGALCKSKSRSRIWDQAPAQYVRSLPVEKQKRMVKKAFRKLEKIKDRERALSADESGISGLVQLIITQDHTIRQQIHRMRELDLEIKHIERGLRADSVTARAERPNPLHYSLPELANVQAESGFHLDDGVDLLELQLKRHRDLIEKLSRQIDTEIRTTCLAGAEGGEPQGATASEEPSPEEPMDGAELDRLRRELEHSMYRGLTLNTQLSHLEKELEQNDLLLRSKSQECEGLAEQLSSLCLEDGAECLEQGASTSSRDLTRTSSSQSKLQQALSQKGGSDTDSDTGISSTHSQDSLSPCRDIRPPLDTDL</sequence>
<comment type="caution">
    <text evidence="4">The sequence shown here is derived from an EMBL/GenBank/DDBJ whole genome shotgun (WGS) entry which is preliminary data.</text>
</comment>
<dbReference type="GO" id="GO:0007165">
    <property type="term" value="P:signal transduction"/>
    <property type="evidence" value="ECO:0007669"/>
    <property type="project" value="InterPro"/>
</dbReference>
<evidence type="ECO:0000256" key="1">
    <source>
        <dbReference type="SAM" id="Coils"/>
    </source>
</evidence>
<feature type="domain" description="Ras-associating" evidence="3">
    <location>
        <begin position="24"/>
        <end position="118"/>
    </location>
</feature>
<dbReference type="PANTHER" id="PTHR15286">
    <property type="entry name" value="RAS-ASSOCIATING DOMAIN CONTAINING PROTEIN"/>
    <property type="match status" value="1"/>
</dbReference>
<dbReference type="InterPro" id="IPR000159">
    <property type="entry name" value="RA_dom"/>
</dbReference>
<protein>
    <recommendedName>
        <fullName evidence="3">Ras-associating domain-containing protein</fullName>
    </recommendedName>
</protein>
<dbReference type="Proteomes" id="UP000829720">
    <property type="component" value="Unassembled WGS sequence"/>
</dbReference>
<dbReference type="InterPro" id="IPR033593">
    <property type="entry name" value="N-RASSF"/>
</dbReference>
<dbReference type="EMBL" id="JAERUA010000025">
    <property type="protein sequence ID" value="KAI1882291.1"/>
    <property type="molecule type" value="Genomic_DNA"/>
</dbReference>
<feature type="region of interest" description="Disordered" evidence="2">
    <location>
        <begin position="291"/>
        <end position="316"/>
    </location>
</feature>